<organism evidence="2 3">
    <name type="scientific">Cymbomonas tetramitiformis</name>
    <dbReference type="NCBI Taxonomy" id="36881"/>
    <lineage>
        <taxon>Eukaryota</taxon>
        <taxon>Viridiplantae</taxon>
        <taxon>Chlorophyta</taxon>
        <taxon>Pyramimonadophyceae</taxon>
        <taxon>Pyramimonadales</taxon>
        <taxon>Pyramimonadaceae</taxon>
        <taxon>Cymbomonas</taxon>
    </lineage>
</organism>
<evidence type="ECO:0000256" key="1">
    <source>
        <dbReference type="SAM" id="SignalP"/>
    </source>
</evidence>
<sequence length="350" mass="39637">MPGVWSSFMYTILVASQNVSLWQDGAGWFPHVWQPMPEDTKALEMGDADFEFHSFRGRAVPSSSARWERPGDRALRESGTEESDMPLTYIQGFPIRGLIDAETQVPGEFLMKSIPFCLYDPLGYVRNSLDENINNVTLYQQGLKAATAWSFQKSDLEPTANHYVLVSNEVLDSDTQQFKLNWQLLPIEHDESDLDNKVLLIFMATHSSNSWGVKMQSNSTGRIKTIIEVGGLQPLRTSQDVVLLTITGTEGKAAKFLHGNLIFTNSQTLEETFLPIFLDSGKSYIANICGYDTEVRDFLQMIKEPFFVLVVSGSTCGENSRDQYLDDYVTGTKDSNWRKDRQPHRFSSRR</sequence>
<evidence type="ECO:0000313" key="3">
    <source>
        <dbReference type="Proteomes" id="UP001190700"/>
    </source>
</evidence>
<dbReference type="Proteomes" id="UP001190700">
    <property type="component" value="Unassembled WGS sequence"/>
</dbReference>
<keyword evidence="3" id="KW-1185">Reference proteome</keyword>
<keyword evidence="1" id="KW-0732">Signal</keyword>
<feature type="chain" id="PRO_5042159610" evidence="1">
    <location>
        <begin position="17"/>
        <end position="350"/>
    </location>
</feature>
<reference evidence="2 3" key="1">
    <citation type="journal article" date="2015" name="Genome Biol. Evol.">
        <title>Comparative Genomics of a Bacterivorous Green Alga Reveals Evolutionary Causalities and Consequences of Phago-Mixotrophic Mode of Nutrition.</title>
        <authorList>
            <person name="Burns J.A."/>
            <person name="Paasch A."/>
            <person name="Narechania A."/>
            <person name="Kim E."/>
        </authorList>
    </citation>
    <scope>NUCLEOTIDE SEQUENCE [LARGE SCALE GENOMIC DNA]</scope>
    <source>
        <strain evidence="2 3">PLY_AMNH</strain>
    </source>
</reference>
<proteinExistence type="predicted"/>
<gene>
    <name evidence="2" type="ORF">CYMTET_10503</name>
</gene>
<dbReference type="EMBL" id="LGRX02003728">
    <property type="protein sequence ID" value="KAK3281725.1"/>
    <property type="molecule type" value="Genomic_DNA"/>
</dbReference>
<feature type="non-terminal residue" evidence="2">
    <location>
        <position position="350"/>
    </location>
</feature>
<dbReference type="AlphaFoldDB" id="A0AAE0GP12"/>
<name>A0AAE0GP12_9CHLO</name>
<evidence type="ECO:0000313" key="2">
    <source>
        <dbReference type="EMBL" id="KAK3281725.1"/>
    </source>
</evidence>
<feature type="signal peptide" evidence="1">
    <location>
        <begin position="1"/>
        <end position="16"/>
    </location>
</feature>
<protein>
    <submittedName>
        <fullName evidence="2">Uncharacterized protein</fullName>
    </submittedName>
</protein>
<accession>A0AAE0GP12</accession>
<comment type="caution">
    <text evidence="2">The sequence shown here is derived from an EMBL/GenBank/DDBJ whole genome shotgun (WGS) entry which is preliminary data.</text>
</comment>